<dbReference type="AlphaFoldDB" id="A0A367QZ04"/>
<proteinExistence type="predicted"/>
<dbReference type="EMBL" id="LXQE01000200">
    <property type="protein sequence ID" value="RCJ29179.1"/>
    <property type="molecule type" value="Genomic_DNA"/>
</dbReference>
<comment type="caution">
    <text evidence="1">The sequence shown here is derived from an EMBL/GenBank/DDBJ whole genome shotgun (WGS) entry which is preliminary data.</text>
</comment>
<reference evidence="2" key="1">
    <citation type="submission" date="2016-04" db="EMBL/GenBank/DDBJ databases">
        <authorList>
            <person name="Tabuchi Yagui T.R."/>
        </authorList>
    </citation>
    <scope>NUCLEOTIDE SEQUENCE [LARGE SCALE GENOMIC DNA]</scope>
</reference>
<evidence type="ECO:0000313" key="1">
    <source>
        <dbReference type="EMBL" id="RCJ29179.1"/>
    </source>
</evidence>
<protein>
    <submittedName>
        <fullName evidence="1">Uncharacterized protein</fullName>
    </submittedName>
</protein>
<gene>
    <name evidence="1" type="ORF">A6769_35890</name>
</gene>
<sequence>MAFITDSLSVASITVLKTLNNSTTPKRVPNLFLTVLDDGVGSSSWYRYNSSSSTAESLPSIVAPNDGVGRWHRYGASNNNDSGGGAAPLTVLTTQTPYNASFGERILVCGSNSSPPIEIRIPVEQVYGNEIEIISGGATAKIYRLGNNSQFPPGSANTIQYWVVGIYSGTFYSGGKLIYGSDGTRDTWIAHPAPSSSPSGFFGYENVSADF</sequence>
<evidence type="ECO:0000313" key="2">
    <source>
        <dbReference type="Proteomes" id="UP000252085"/>
    </source>
</evidence>
<name>A0A367QZ04_NOSPU</name>
<dbReference type="Proteomes" id="UP000252085">
    <property type="component" value="Unassembled WGS sequence"/>
</dbReference>
<organism evidence="1 2">
    <name type="scientific">Nostoc punctiforme NIES-2108</name>
    <dbReference type="NCBI Taxonomy" id="1356359"/>
    <lineage>
        <taxon>Bacteria</taxon>
        <taxon>Bacillati</taxon>
        <taxon>Cyanobacteriota</taxon>
        <taxon>Cyanophyceae</taxon>
        <taxon>Nostocales</taxon>
        <taxon>Nostocaceae</taxon>
        <taxon>Nostoc</taxon>
    </lineage>
</organism>
<accession>A0A367QZ04</accession>